<dbReference type="STRING" id="748224.HMPREF9436_01856"/>
<dbReference type="Proteomes" id="UP000006028">
    <property type="component" value="Unassembled WGS sequence"/>
</dbReference>
<proteinExistence type="predicted"/>
<evidence type="ECO:0000313" key="1">
    <source>
        <dbReference type="EMBL" id="EFQ06648.1"/>
    </source>
</evidence>
<dbReference type="BioCyc" id="FCF748224-HMP:GTSS-2148-MONOMER"/>
<gene>
    <name evidence="1" type="ORF">HMPREF9436_01856</name>
</gene>
<evidence type="ECO:0000313" key="2">
    <source>
        <dbReference type="Proteomes" id="UP000006028"/>
    </source>
</evidence>
<dbReference type="HOGENOM" id="CLU_3270294_0_0_9"/>
<comment type="caution">
    <text evidence="1">The sequence shown here is derived from an EMBL/GenBank/DDBJ whole genome shotgun (WGS) entry which is preliminary data.</text>
</comment>
<organism evidence="1 2">
    <name type="scientific">Faecalibacterium cf. prausnitzii KLE1255</name>
    <dbReference type="NCBI Taxonomy" id="748224"/>
    <lineage>
        <taxon>Bacteria</taxon>
        <taxon>Bacillati</taxon>
        <taxon>Bacillota</taxon>
        <taxon>Clostridia</taxon>
        <taxon>Eubacteriales</taxon>
        <taxon>Oscillospiraceae</taxon>
        <taxon>Faecalibacterium</taxon>
    </lineage>
</organism>
<reference evidence="1 2" key="1">
    <citation type="submission" date="2010-08" db="EMBL/GenBank/DDBJ databases">
        <authorList>
            <person name="Weinstock G."/>
            <person name="Sodergren E."/>
            <person name="Clifton S."/>
            <person name="Fulton L."/>
            <person name="Fulton B."/>
            <person name="Courtney L."/>
            <person name="Fronick C."/>
            <person name="Harrison M."/>
            <person name="Strong C."/>
            <person name="Farmer C."/>
            <person name="Delahaunty K."/>
            <person name="Markovic C."/>
            <person name="Hall O."/>
            <person name="Minx P."/>
            <person name="Tomlinson C."/>
            <person name="Mitreva M."/>
            <person name="Hou S."/>
            <person name="Chen J."/>
            <person name="Wollam A."/>
            <person name="Pepin K.H."/>
            <person name="Johnson M."/>
            <person name="Bhonagiri V."/>
            <person name="Zhang X."/>
            <person name="Suruliraj S."/>
            <person name="Warren W."/>
            <person name="Chinwalla A."/>
            <person name="Mardis E.R."/>
            <person name="Wilson R.K."/>
        </authorList>
    </citation>
    <scope>NUCLEOTIDE SEQUENCE [LARGE SCALE GENOMIC DNA]</scope>
    <source>
        <strain evidence="1 2">KLE1255</strain>
    </source>
</reference>
<name>E2ZJK7_9FIRM</name>
<accession>E2ZJK7</accession>
<dbReference type="AlphaFoldDB" id="E2ZJK7"/>
<sequence length="41" mass="5113">MYFSAEVPQRAEGERPELCDRQRWEAVFRRERRPESLDRFL</sequence>
<protein>
    <submittedName>
        <fullName evidence="1">Uncharacterized protein</fullName>
    </submittedName>
</protein>
<dbReference type="EMBL" id="AECU01000156">
    <property type="protein sequence ID" value="EFQ06648.1"/>
    <property type="molecule type" value="Genomic_DNA"/>
</dbReference>